<dbReference type="STRING" id="1157490.EL26_14750"/>
<gene>
    <name evidence="1" type="ORF">EL26_14750</name>
</gene>
<dbReference type="EMBL" id="JMIR01000021">
    <property type="protein sequence ID" value="KEO82496.1"/>
    <property type="molecule type" value="Genomic_DNA"/>
</dbReference>
<proteinExistence type="predicted"/>
<accession>A0A074LK06</accession>
<comment type="caution">
    <text evidence="1">The sequence shown here is derived from an EMBL/GenBank/DDBJ whole genome shotgun (WGS) entry which is preliminary data.</text>
</comment>
<name>A0A074LK06_9BACL</name>
<sequence length="94" mass="10864">MEDDTYMLINMYDEHETTSTRFVGFVGDHRWDLAITKTEHFYGKSLVVNIQSGRAGIIGHDDLEDEKLHLLANMFALDDEDTTVELRNFLLTNL</sequence>
<dbReference type="eggNOG" id="ENOG5032Z9H">
    <property type="taxonomic scope" value="Bacteria"/>
</dbReference>
<reference evidence="1 2" key="1">
    <citation type="journal article" date="2013" name="Int. J. Syst. Evol. Microbiol.">
        <title>Tumebacillus flagellatus sp. nov., an alpha-amylase/pullulanase-producing bacterium isolated from cassava wastewater.</title>
        <authorList>
            <person name="Wang Q."/>
            <person name="Xie N."/>
            <person name="Qin Y."/>
            <person name="Shen N."/>
            <person name="Zhu J."/>
            <person name="Mi H."/>
            <person name="Huang R."/>
        </authorList>
    </citation>
    <scope>NUCLEOTIDE SEQUENCE [LARGE SCALE GENOMIC DNA]</scope>
    <source>
        <strain evidence="1 2">GST4</strain>
    </source>
</reference>
<protein>
    <recommendedName>
        <fullName evidence="3">Cytosolic protein</fullName>
    </recommendedName>
</protein>
<evidence type="ECO:0000313" key="1">
    <source>
        <dbReference type="EMBL" id="KEO82496.1"/>
    </source>
</evidence>
<dbReference type="AlphaFoldDB" id="A0A074LK06"/>
<dbReference type="Proteomes" id="UP000027931">
    <property type="component" value="Unassembled WGS sequence"/>
</dbReference>
<dbReference type="Pfam" id="PF11256">
    <property type="entry name" value="SAV0927-like"/>
    <property type="match status" value="1"/>
</dbReference>
<evidence type="ECO:0008006" key="3">
    <source>
        <dbReference type="Google" id="ProtNLM"/>
    </source>
</evidence>
<evidence type="ECO:0000313" key="2">
    <source>
        <dbReference type="Proteomes" id="UP000027931"/>
    </source>
</evidence>
<keyword evidence="2" id="KW-1185">Reference proteome</keyword>
<organism evidence="1 2">
    <name type="scientific">Tumebacillus flagellatus</name>
    <dbReference type="NCBI Taxonomy" id="1157490"/>
    <lineage>
        <taxon>Bacteria</taxon>
        <taxon>Bacillati</taxon>
        <taxon>Bacillota</taxon>
        <taxon>Bacilli</taxon>
        <taxon>Bacillales</taxon>
        <taxon>Alicyclobacillaceae</taxon>
        <taxon>Tumebacillus</taxon>
    </lineage>
</organism>
<dbReference type="InterPro" id="IPR021415">
    <property type="entry name" value="SAV0927-like"/>
</dbReference>